<evidence type="ECO:0000313" key="1">
    <source>
        <dbReference type="EMBL" id="KAJ0113004.1"/>
    </source>
</evidence>
<dbReference type="EMBL" id="CM047897">
    <property type="protein sequence ID" value="KAJ0113004.1"/>
    <property type="molecule type" value="Genomic_DNA"/>
</dbReference>
<keyword evidence="2" id="KW-1185">Reference proteome</keyword>
<organism evidence="1 2">
    <name type="scientific">Pistacia atlantica</name>
    <dbReference type="NCBI Taxonomy" id="434234"/>
    <lineage>
        <taxon>Eukaryota</taxon>
        <taxon>Viridiplantae</taxon>
        <taxon>Streptophyta</taxon>
        <taxon>Embryophyta</taxon>
        <taxon>Tracheophyta</taxon>
        <taxon>Spermatophyta</taxon>
        <taxon>Magnoliopsida</taxon>
        <taxon>eudicotyledons</taxon>
        <taxon>Gunneridae</taxon>
        <taxon>Pentapetalae</taxon>
        <taxon>rosids</taxon>
        <taxon>malvids</taxon>
        <taxon>Sapindales</taxon>
        <taxon>Anacardiaceae</taxon>
        <taxon>Pistacia</taxon>
    </lineage>
</organism>
<protein>
    <submittedName>
        <fullName evidence="1">Uncharacterized protein</fullName>
    </submittedName>
</protein>
<gene>
    <name evidence="1" type="ORF">Patl1_02030</name>
</gene>
<comment type="caution">
    <text evidence="1">The sequence shown here is derived from an EMBL/GenBank/DDBJ whole genome shotgun (WGS) entry which is preliminary data.</text>
</comment>
<accession>A0ACC1CB80</accession>
<reference evidence="2" key="1">
    <citation type="journal article" date="2023" name="G3 (Bethesda)">
        <title>Genome assembly and association tests identify interacting loci associated with vigor, precocity, and sex in interspecific pistachio rootstocks.</title>
        <authorList>
            <person name="Palmer W."/>
            <person name="Jacygrad E."/>
            <person name="Sagayaradj S."/>
            <person name="Cavanaugh K."/>
            <person name="Han R."/>
            <person name="Bertier L."/>
            <person name="Beede B."/>
            <person name="Kafkas S."/>
            <person name="Golino D."/>
            <person name="Preece J."/>
            <person name="Michelmore R."/>
        </authorList>
    </citation>
    <scope>NUCLEOTIDE SEQUENCE [LARGE SCALE GENOMIC DNA]</scope>
</reference>
<name>A0ACC1CB80_9ROSI</name>
<sequence length="49" mass="5264">MDDMATWSMARVVVVVVVVVVLGGGRWISGACLLVQWGYVGGRLLTMIV</sequence>
<dbReference type="Proteomes" id="UP001164250">
    <property type="component" value="Chromosome 1"/>
</dbReference>
<proteinExistence type="predicted"/>
<evidence type="ECO:0000313" key="2">
    <source>
        <dbReference type="Proteomes" id="UP001164250"/>
    </source>
</evidence>